<dbReference type="SMART" id="SM00267">
    <property type="entry name" value="GGDEF"/>
    <property type="match status" value="1"/>
</dbReference>
<feature type="domain" description="GGDEF" evidence="2">
    <location>
        <begin position="180"/>
        <end position="311"/>
    </location>
</feature>
<dbReference type="SUPFAM" id="SSF55785">
    <property type="entry name" value="PYP-like sensor domain (PAS domain)"/>
    <property type="match status" value="1"/>
</dbReference>
<dbReference type="Proteomes" id="UP000315215">
    <property type="component" value="Chromosome"/>
</dbReference>
<dbReference type="NCBIfam" id="TIGR00254">
    <property type="entry name" value="GGDEF"/>
    <property type="match status" value="1"/>
</dbReference>
<name>A0A516KC94_9BACI</name>
<dbReference type="PROSITE" id="PS50887">
    <property type="entry name" value="GGDEF"/>
    <property type="match status" value="1"/>
</dbReference>
<protein>
    <submittedName>
        <fullName evidence="3">GGDEF domain-containing protein</fullName>
    </submittedName>
</protein>
<dbReference type="KEGG" id="aqt:FN924_01620"/>
<dbReference type="CDD" id="cd01949">
    <property type="entry name" value="GGDEF"/>
    <property type="match status" value="1"/>
</dbReference>
<evidence type="ECO:0000313" key="4">
    <source>
        <dbReference type="Proteomes" id="UP000315215"/>
    </source>
</evidence>
<feature type="domain" description="PAC" evidence="1">
    <location>
        <begin position="92"/>
        <end position="148"/>
    </location>
</feature>
<dbReference type="Pfam" id="PF08448">
    <property type="entry name" value="PAS_4"/>
    <property type="match status" value="1"/>
</dbReference>
<proteinExistence type="predicted"/>
<dbReference type="Gene3D" id="3.30.70.270">
    <property type="match status" value="1"/>
</dbReference>
<evidence type="ECO:0000259" key="1">
    <source>
        <dbReference type="PROSITE" id="PS50113"/>
    </source>
</evidence>
<dbReference type="InterPro" id="IPR000700">
    <property type="entry name" value="PAS-assoc_C"/>
</dbReference>
<reference evidence="3 4" key="1">
    <citation type="submission" date="2019-07" db="EMBL/GenBank/DDBJ databases">
        <authorList>
            <person name="Li J."/>
        </authorList>
    </citation>
    <scope>NUCLEOTIDE SEQUENCE [LARGE SCALE GENOMIC DNA]</scope>
    <source>
        <strain evidence="3 4">TKL69</strain>
    </source>
</reference>
<keyword evidence="4" id="KW-1185">Reference proteome</keyword>
<dbReference type="InterPro" id="IPR043128">
    <property type="entry name" value="Rev_trsase/Diguanyl_cyclase"/>
</dbReference>
<dbReference type="InterPro" id="IPR035965">
    <property type="entry name" value="PAS-like_dom_sf"/>
</dbReference>
<dbReference type="InterPro" id="IPR013656">
    <property type="entry name" value="PAS_4"/>
</dbReference>
<dbReference type="InterPro" id="IPR000160">
    <property type="entry name" value="GGDEF_dom"/>
</dbReference>
<dbReference type="Gene3D" id="3.30.450.20">
    <property type="entry name" value="PAS domain"/>
    <property type="match status" value="1"/>
</dbReference>
<dbReference type="Pfam" id="PF00990">
    <property type="entry name" value="GGDEF"/>
    <property type="match status" value="1"/>
</dbReference>
<evidence type="ECO:0000313" key="3">
    <source>
        <dbReference type="EMBL" id="QDP39024.1"/>
    </source>
</evidence>
<sequence>MTYWSIPMDLNKQRGLDIDIFADRSNLEITNYFSDLVFVMSVEQGTFYYYFMNKSAQAHTNLTENSYGKKLQDVLPEKETIKIQKEYEECVSRRDIHVYEDHFMSGNDKIYSHTVLTPILDEKNVCQFVLGVTRNISEKQEYENQLLNLAYYDDLTNVFNRRGFGQALNEELEKAKSEQSILAVMFLDGDNFKQVNDTYGHEYGDHLLKQIAHRLVQHSKTNLVARIGGDEFAILLTSYSTVSQPHVFCEQLINQFNQRFIIENQAITVTLSIGVAIYPEHGNTPQELLRNADRALYMTKRSGKNNFHIYD</sequence>
<evidence type="ECO:0000259" key="2">
    <source>
        <dbReference type="PROSITE" id="PS50887"/>
    </source>
</evidence>
<dbReference type="PANTHER" id="PTHR46663:SF2">
    <property type="entry name" value="GGDEF DOMAIN-CONTAINING PROTEIN"/>
    <property type="match status" value="1"/>
</dbReference>
<dbReference type="InterPro" id="IPR029787">
    <property type="entry name" value="Nucleotide_cyclase"/>
</dbReference>
<dbReference type="SUPFAM" id="SSF55073">
    <property type="entry name" value="Nucleotide cyclase"/>
    <property type="match status" value="1"/>
</dbReference>
<dbReference type="PROSITE" id="PS50113">
    <property type="entry name" value="PAC"/>
    <property type="match status" value="1"/>
</dbReference>
<dbReference type="FunFam" id="3.30.70.270:FF:000001">
    <property type="entry name" value="Diguanylate cyclase domain protein"/>
    <property type="match status" value="1"/>
</dbReference>
<dbReference type="AlphaFoldDB" id="A0A516KC94"/>
<organism evidence="3 4">
    <name type="scientific">Radiobacillus deserti</name>
    <dbReference type="NCBI Taxonomy" id="2594883"/>
    <lineage>
        <taxon>Bacteria</taxon>
        <taxon>Bacillati</taxon>
        <taxon>Bacillota</taxon>
        <taxon>Bacilli</taxon>
        <taxon>Bacillales</taxon>
        <taxon>Bacillaceae</taxon>
        <taxon>Radiobacillus</taxon>
    </lineage>
</organism>
<accession>A0A516KC94</accession>
<dbReference type="PANTHER" id="PTHR46663">
    <property type="entry name" value="DIGUANYLATE CYCLASE DGCT-RELATED"/>
    <property type="match status" value="1"/>
</dbReference>
<dbReference type="InterPro" id="IPR052163">
    <property type="entry name" value="DGC-Regulatory_Protein"/>
</dbReference>
<dbReference type="EMBL" id="CP041666">
    <property type="protein sequence ID" value="QDP39024.1"/>
    <property type="molecule type" value="Genomic_DNA"/>
</dbReference>
<gene>
    <name evidence="3" type="ORF">FN924_01620</name>
</gene>